<dbReference type="GeneID" id="24891656"/>
<gene>
    <name evidence="6" type="primary">mtrH</name>
    <name evidence="7" type="ORF">JH146_1047</name>
</gene>
<comment type="function">
    <text evidence="6">Part of a complex that catalyzes the formation of methyl-coenzyme M and tetrahydromethanopterin from coenzyme M and methyl-tetrahydromethanopterin. This is an energy-conserving, sodium-ion translocating step. MtrH catalyzes the transfer of the methyl group from methyl-tetrahydromethanopterin to the corrinoid prosthetic group of MtrA.</text>
</comment>
<keyword evidence="5 6" id="KW-1278">Translocase</keyword>
<keyword evidence="4 6" id="KW-0808">Transferase</keyword>
<dbReference type="OrthoDB" id="18811at2157"/>
<dbReference type="Pfam" id="PF02007">
    <property type="entry name" value="MtrH"/>
    <property type="match status" value="1"/>
</dbReference>
<keyword evidence="2 6" id="KW-0554">One-carbon metabolism</keyword>
<comment type="catalytic activity">
    <reaction evidence="6">
        <text>5-methyl-5,6,7,8-tetrahydromethanopterin + coenzyme M + 2 Na(+)(in) = 5,6,7,8-tetrahydromethanopterin + methyl-coenzyme M + 2 Na(+)(out)</text>
        <dbReference type="Rhea" id="RHEA:53492"/>
        <dbReference type="ChEBI" id="CHEBI:29101"/>
        <dbReference type="ChEBI" id="CHEBI:58103"/>
        <dbReference type="ChEBI" id="CHEBI:58116"/>
        <dbReference type="ChEBI" id="CHEBI:58286"/>
        <dbReference type="ChEBI" id="CHEBI:58319"/>
        <dbReference type="EC" id="7.2.1.4"/>
    </reaction>
</comment>
<dbReference type="Proteomes" id="UP000028781">
    <property type="component" value="Chromosome"/>
</dbReference>
<dbReference type="UniPathway" id="UPA00640">
    <property type="reaction ID" value="UER00698"/>
</dbReference>
<dbReference type="InterPro" id="IPR023467">
    <property type="entry name" value="MeTrfase_MtrH/MtxH"/>
</dbReference>
<dbReference type="GO" id="GO:0006730">
    <property type="term" value="P:one-carbon metabolic process"/>
    <property type="evidence" value="ECO:0007669"/>
    <property type="project" value="UniProtKB-UniRule"/>
</dbReference>
<name>A0A076LBV4_9EURY</name>
<dbReference type="GO" id="GO:0019386">
    <property type="term" value="P:methanogenesis, from carbon dioxide"/>
    <property type="evidence" value="ECO:0007669"/>
    <property type="project" value="UniProtKB-UniRule"/>
</dbReference>
<proteinExistence type="inferred from homology"/>
<evidence type="ECO:0000256" key="4">
    <source>
        <dbReference type="ARBA" id="ARBA00022679"/>
    </source>
</evidence>
<keyword evidence="6" id="KW-0484">Methanogenesis</keyword>
<dbReference type="Gene3D" id="3.20.20.20">
    <property type="entry name" value="Dihydropteroate synthase-like"/>
    <property type="match status" value="1"/>
</dbReference>
<accession>A0A076LBV4</accession>
<evidence type="ECO:0000313" key="7">
    <source>
        <dbReference type="EMBL" id="AIJ05890.1"/>
    </source>
</evidence>
<dbReference type="EC" id="7.2.1.4" evidence="6"/>
<dbReference type="PIRSF" id="PIRSF500206">
    <property type="entry name" value="MtrH"/>
    <property type="match status" value="1"/>
</dbReference>
<evidence type="ECO:0000256" key="3">
    <source>
        <dbReference type="ARBA" id="ARBA00022603"/>
    </source>
</evidence>
<evidence type="ECO:0000256" key="1">
    <source>
        <dbReference type="ARBA" id="ARBA00006230"/>
    </source>
</evidence>
<evidence type="ECO:0000256" key="6">
    <source>
        <dbReference type="HAMAP-Rule" id="MF_01501"/>
    </source>
</evidence>
<dbReference type="PIRSF" id="PIRSF004960">
    <property type="entry name" value="MtrH_MtxH"/>
    <property type="match status" value="1"/>
</dbReference>
<dbReference type="HOGENOM" id="CLU_048697_0_0_2"/>
<evidence type="ECO:0000256" key="5">
    <source>
        <dbReference type="ARBA" id="ARBA00022967"/>
    </source>
</evidence>
<sequence length="319" mass="34258">MFKFEKEQMVVEIGGRKIGGQPGEHPTALAGTIFYARHKIVEDPKKGIFDKAAAEDLINKQAEMEDITGNPALVQVFGGTPEALVNYIDFVAEIWDGPMLLDSTAKEARMAAAKRATEAGYADQCIYNSINVSIDDEEFQNLVESDLEASIILCFDPMDSTVEGKINVLLNGGKTADKGMLELAEKAGIKYPLIDVAVTPLGSGAGNAVRASFAVKAKLGMPVGSGIHNIPSAWDWLRTFRKQLRESGKAQLAKDVHHVCDIGANLIQVMAAGDFVLYGPIDNAQLAFPAVAMTDMVIAEAAKDMGISPVDSHPLNKLL</sequence>
<evidence type="ECO:0000313" key="8">
    <source>
        <dbReference type="Proteomes" id="UP000028781"/>
    </source>
</evidence>
<dbReference type="AlphaFoldDB" id="A0A076LBV4"/>
<dbReference type="SUPFAM" id="SSF51717">
    <property type="entry name" value="Dihydropteroate synthetase-like"/>
    <property type="match status" value="1"/>
</dbReference>
<dbReference type="GO" id="GO:0032259">
    <property type="term" value="P:methylation"/>
    <property type="evidence" value="ECO:0007669"/>
    <property type="project" value="UniProtKB-KW"/>
</dbReference>
<dbReference type="InterPro" id="IPR028342">
    <property type="entry name" value="MtrH"/>
</dbReference>
<dbReference type="NCBIfam" id="TIGR01114">
    <property type="entry name" value="mtrH"/>
    <property type="match status" value="1"/>
</dbReference>
<dbReference type="EMBL" id="CP009149">
    <property type="protein sequence ID" value="AIJ05890.1"/>
    <property type="molecule type" value="Genomic_DNA"/>
</dbReference>
<dbReference type="GO" id="GO:0030269">
    <property type="term" value="F:tetrahydromethanopterin S-methyltransferase activity"/>
    <property type="evidence" value="ECO:0007669"/>
    <property type="project" value="UniProtKB-UniRule"/>
</dbReference>
<reference evidence="7 8" key="1">
    <citation type="journal article" date="2015" name="Int. J. Syst. Evol. Microbiol.">
        <title>M ethanocaldococcus bathoardescens sp. nov., a hyperthermophilic methanogen isolated from a volcanically active deep-sea hydrothermal vent.</title>
        <authorList>
            <person name="Stewart L.C."/>
            <person name="Jung J.H."/>
            <person name="Kim Y.T."/>
            <person name="Kwon S.W."/>
            <person name="Park C.S."/>
            <person name="Holden J.F."/>
        </authorList>
    </citation>
    <scope>NUCLEOTIDE SEQUENCE [LARGE SCALE GENOMIC DNA]</scope>
    <source>
        <strain evidence="7 8">JH146</strain>
    </source>
</reference>
<evidence type="ECO:0000256" key="2">
    <source>
        <dbReference type="ARBA" id="ARBA00022563"/>
    </source>
</evidence>
<comment type="similarity">
    <text evidence="1 6">Belongs to the MtrH family.</text>
</comment>
<dbReference type="RefSeq" id="WP_048202030.1">
    <property type="nucleotide sequence ID" value="NZ_CP009149.1"/>
</dbReference>
<protein>
    <recommendedName>
        <fullName evidence="6">Tetrahydromethanopterin S-methyltransferase subunit H</fullName>
        <ecNumber evidence="6">7.2.1.4</ecNumber>
    </recommendedName>
    <alternativeName>
        <fullName evidence="6">N5-methyltetrahydromethanopterin--coenzyme M methyltransferase subunit H</fullName>
    </alternativeName>
</protein>
<dbReference type="STRING" id="1301915.JH146_1047"/>
<keyword evidence="8" id="KW-1185">Reference proteome</keyword>
<dbReference type="HAMAP" id="MF_01501">
    <property type="entry name" value="MtrH"/>
    <property type="match status" value="1"/>
</dbReference>
<organism evidence="7 8">
    <name type="scientific">Methanocaldococcus bathoardescens</name>
    <dbReference type="NCBI Taxonomy" id="1301915"/>
    <lineage>
        <taxon>Archaea</taxon>
        <taxon>Methanobacteriati</taxon>
        <taxon>Methanobacteriota</taxon>
        <taxon>Methanomada group</taxon>
        <taxon>Methanococci</taxon>
        <taxon>Methanococcales</taxon>
        <taxon>Methanocaldococcaceae</taxon>
        <taxon>Methanocaldococcus</taxon>
    </lineage>
</organism>
<comment type="subunit">
    <text evidence="6">The complex is composed of 8 subunits; MtrA, MtrB, MtrC, MtrD, MtrE, MtrF, MtrG and MtrH.</text>
</comment>
<comment type="pathway">
    <text evidence="6">One-carbon metabolism; methanogenesis from CO(2); methyl-coenzyme M from 5,10-methylene-5,6,7,8-tetrahydromethanopterin: step 2/2.</text>
</comment>
<dbReference type="KEGG" id="mjh:JH146_1047"/>
<dbReference type="InterPro" id="IPR011005">
    <property type="entry name" value="Dihydropteroate_synth-like_sf"/>
</dbReference>
<keyword evidence="3 6" id="KW-0489">Methyltransferase</keyword>